<protein>
    <submittedName>
        <fullName evidence="2">Unannotated protein</fullName>
    </submittedName>
</protein>
<keyword evidence="1" id="KW-0808">Transferase</keyword>
<dbReference type="AlphaFoldDB" id="A0A6J7D9R9"/>
<dbReference type="PANTHER" id="PTHR46401:SF2">
    <property type="entry name" value="GLYCOSYLTRANSFERASE WBBK-RELATED"/>
    <property type="match status" value="1"/>
</dbReference>
<reference evidence="2" key="1">
    <citation type="submission" date="2020-05" db="EMBL/GenBank/DDBJ databases">
        <authorList>
            <person name="Chiriac C."/>
            <person name="Salcher M."/>
            <person name="Ghai R."/>
            <person name="Kavagutti S V."/>
        </authorList>
    </citation>
    <scope>NUCLEOTIDE SEQUENCE</scope>
</reference>
<dbReference type="EMBL" id="CAFBLM010000015">
    <property type="protein sequence ID" value="CAB4865665.1"/>
    <property type="molecule type" value="Genomic_DNA"/>
</dbReference>
<dbReference type="GO" id="GO:0016757">
    <property type="term" value="F:glycosyltransferase activity"/>
    <property type="evidence" value="ECO:0007669"/>
    <property type="project" value="TreeGrafter"/>
</dbReference>
<evidence type="ECO:0000256" key="1">
    <source>
        <dbReference type="ARBA" id="ARBA00022679"/>
    </source>
</evidence>
<dbReference type="GO" id="GO:0009103">
    <property type="term" value="P:lipopolysaccharide biosynthetic process"/>
    <property type="evidence" value="ECO:0007669"/>
    <property type="project" value="TreeGrafter"/>
</dbReference>
<dbReference type="Pfam" id="PF13692">
    <property type="entry name" value="Glyco_trans_1_4"/>
    <property type="match status" value="1"/>
</dbReference>
<gene>
    <name evidence="2" type="ORF">UFOPK3401_00510</name>
</gene>
<dbReference type="PANTHER" id="PTHR46401">
    <property type="entry name" value="GLYCOSYLTRANSFERASE WBBK-RELATED"/>
    <property type="match status" value="1"/>
</dbReference>
<accession>A0A6J7D9R9</accession>
<proteinExistence type="predicted"/>
<evidence type="ECO:0000313" key="2">
    <source>
        <dbReference type="EMBL" id="CAB4865665.1"/>
    </source>
</evidence>
<sequence>MKAWIPAFARPLAAGLVTLAERWASSHVHLIFAEASYQARFKNLGVVVPNTTWVPETISESAAERVVYLGAVTQQRGALDLIAMARTLGRQVRVELIGPIHPSVAEQVRQAHDAGELIAHGFVPNDQALGMLDGAIAGVCLLHDEPNYRHSQPTKIIEYMAHGIPVITTPLPVAIDIIDDAQCGLIVPFENPAAAAAAILSLKNDQTRRKELGRAGHDAALRSYDWTSQGPLFVQALERILAHPNA</sequence>
<organism evidence="2">
    <name type="scientific">freshwater metagenome</name>
    <dbReference type="NCBI Taxonomy" id="449393"/>
    <lineage>
        <taxon>unclassified sequences</taxon>
        <taxon>metagenomes</taxon>
        <taxon>ecological metagenomes</taxon>
    </lineage>
</organism>
<dbReference type="SUPFAM" id="SSF53756">
    <property type="entry name" value="UDP-Glycosyltransferase/glycogen phosphorylase"/>
    <property type="match status" value="1"/>
</dbReference>
<dbReference type="Gene3D" id="3.40.50.2000">
    <property type="entry name" value="Glycogen Phosphorylase B"/>
    <property type="match status" value="1"/>
</dbReference>
<name>A0A6J7D9R9_9ZZZZ</name>